<organism evidence="3">
    <name type="scientific">Encephalitozoon cuniculi</name>
    <name type="common">Microsporidian parasite</name>
    <dbReference type="NCBI Taxonomy" id="6035"/>
    <lineage>
        <taxon>Eukaryota</taxon>
        <taxon>Fungi</taxon>
        <taxon>Fungi incertae sedis</taxon>
        <taxon>Microsporidia</taxon>
        <taxon>Unikaryonidae</taxon>
        <taxon>Encephalitozoon</taxon>
    </lineage>
</organism>
<dbReference type="EMBL" id="KC513611">
    <property type="protein sequence ID" value="AGE95946.1"/>
    <property type="molecule type" value="Genomic_DNA"/>
</dbReference>
<dbReference type="SUPFAM" id="SSF52540">
    <property type="entry name" value="P-loop containing nucleoside triphosphate hydrolases"/>
    <property type="match status" value="1"/>
</dbReference>
<evidence type="ECO:0000256" key="1">
    <source>
        <dbReference type="ARBA" id="ARBA00006184"/>
    </source>
</evidence>
<dbReference type="InterPro" id="IPR049945">
    <property type="entry name" value="AAA_22"/>
</dbReference>
<dbReference type="GO" id="GO:0016887">
    <property type="term" value="F:ATP hydrolysis activity"/>
    <property type="evidence" value="ECO:0007669"/>
    <property type="project" value="InterPro"/>
</dbReference>
<dbReference type="VEuPathDB" id="MicrosporidiaDB:AEWR_030950"/>
<accession>M1KL13</accession>
<feature type="domain" description="ORC1/DEAH AAA+ ATPase" evidence="2">
    <location>
        <begin position="26"/>
        <end position="138"/>
    </location>
</feature>
<dbReference type="PANTHER" id="PTHR10763:SF26">
    <property type="entry name" value="CELL DIVISION CONTROL PROTEIN 6 HOMOLOG"/>
    <property type="match status" value="1"/>
</dbReference>
<proteinExistence type="inferred from homology"/>
<dbReference type="VEuPathDB" id="MicrosporidiaDB:AEWQ_030950"/>
<gene>
    <name evidence="3" type="ORF">ECU03_1030</name>
</gene>
<name>M1KL13_ENCCN</name>
<dbReference type="VEuPathDB" id="MicrosporidiaDB:ECU03_1030"/>
<dbReference type="VEuPathDB" id="MicrosporidiaDB:AEWD_030950"/>
<dbReference type="GO" id="GO:0033314">
    <property type="term" value="P:mitotic DNA replication checkpoint signaling"/>
    <property type="evidence" value="ECO:0007669"/>
    <property type="project" value="TreeGrafter"/>
</dbReference>
<dbReference type="AlphaFoldDB" id="M1KL13"/>
<reference evidence="3" key="1">
    <citation type="journal article" date="2013" name="Eukaryot. Cell">
        <title>Extremely Reduced Levels of Heterozygosity in the Vertebrate Pathogen Encephalitozoon cuniculi.</title>
        <authorList>
            <person name="Selman M."/>
            <person name="Sak B."/>
            <person name="Kvac M."/>
            <person name="Farinelli L."/>
            <person name="Weiss L.M."/>
            <person name="Corradi N."/>
        </authorList>
    </citation>
    <scope>NUCLEOTIDE SEQUENCE</scope>
</reference>
<protein>
    <submittedName>
        <fullName evidence="3">Origin recognition complex subunit 1</fullName>
    </submittedName>
</protein>
<dbReference type="InterPro" id="IPR027417">
    <property type="entry name" value="P-loop_NTPase"/>
</dbReference>
<dbReference type="CDD" id="cd00009">
    <property type="entry name" value="AAA"/>
    <property type="match status" value="1"/>
</dbReference>
<dbReference type="GO" id="GO:0003688">
    <property type="term" value="F:DNA replication origin binding"/>
    <property type="evidence" value="ECO:0007669"/>
    <property type="project" value="TreeGrafter"/>
</dbReference>
<comment type="similarity">
    <text evidence="1">Belongs to the CDC6/cdc18 family.</text>
</comment>
<evidence type="ECO:0000313" key="3">
    <source>
        <dbReference type="EMBL" id="AGE95946.1"/>
    </source>
</evidence>
<dbReference type="InterPro" id="IPR050311">
    <property type="entry name" value="ORC1/CDC6"/>
</dbReference>
<dbReference type="GO" id="GO:0006270">
    <property type="term" value="P:DNA replication initiation"/>
    <property type="evidence" value="ECO:0007669"/>
    <property type="project" value="TreeGrafter"/>
</dbReference>
<dbReference type="Gene3D" id="3.40.50.300">
    <property type="entry name" value="P-loop containing nucleotide triphosphate hydrolases"/>
    <property type="match status" value="1"/>
</dbReference>
<evidence type="ECO:0000259" key="2">
    <source>
        <dbReference type="Pfam" id="PF13401"/>
    </source>
</evidence>
<sequence length="347" mass="39469">MVVAGREEEYLKLERYLDMFFSTGAGGIVYVSGVPGSGKTHTILRLMEERKIPHLFLNATRLRSRREVYGWILTNLPCCSDRRCMGLSHLRQHFIECASLHVVVIDEVDILVGRGQEVLYNIFDMPYLEGSKLLLFVVSNTMNLPEKLFEPKVCSRIGGRRINFMPYTSAQLCTVVGDCGMDRGCVELVSKRIGAISGDVRKVKDVIDRVKESKGEENVGILDVDGVMRKMYTPVYVHYLQGLSFYQKIIVTLVSESREDRMKVRELYDELASFCRRSGMKEVGFFEYSDLVEMLVGCGVLGYRNSGKEVLAMVLREEVDRSLGSDGEYLEIVRRIGIRRDHEEAPC</sequence>
<dbReference type="Pfam" id="PF13401">
    <property type="entry name" value="AAA_22"/>
    <property type="match status" value="1"/>
</dbReference>
<dbReference type="VEuPathDB" id="MicrosporidiaDB:M970_030950"/>
<dbReference type="PANTHER" id="PTHR10763">
    <property type="entry name" value="CELL DIVISION CONTROL PROTEIN 6-RELATED"/>
    <property type="match status" value="1"/>
</dbReference>